<gene>
    <name evidence="2" type="ORF">MICPUCDRAFT_69249</name>
</gene>
<dbReference type="OrthoDB" id="496606at2759"/>
<protein>
    <submittedName>
        <fullName evidence="2">Predicted protein</fullName>
    </submittedName>
</protein>
<dbReference type="GeneID" id="9685912"/>
<dbReference type="KEGG" id="mpp:MICPUCDRAFT_69249"/>
<evidence type="ECO:0000313" key="2">
    <source>
        <dbReference type="EMBL" id="EEH55552.1"/>
    </source>
</evidence>
<dbReference type="Proteomes" id="UP000001876">
    <property type="component" value="Unassembled WGS sequence"/>
</dbReference>
<dbReference type="RefSeq" id="XP_003060783.1">
    <property type="nucleotide sequence ID" value="XM_003060737.1"/>
</dbReference>
<evidence type="ECO:0000313" key="3">
    <source>
        <dbReference type="Proteomes" id="UP000001876"/>
    </source>
</evidence>
<dbReference type="EMBL" id="GG663742">
    <property type="protein sequence ID" value="EEH55552.1"/>
    <property type="molecule type" value="Genomic_DNA"/>
</dbReference>
<keyword evidence="3" id="KW-1185">Reference proteome</keyword>
<organism evidence="3">
    <name type="scientific">Micromonas pusilla (strain CCMP1545)</name>
    <name type="common">Picoplanktonic green alga</name>
    <dbReference type="NCBI Taxonomy" id="564608"/>
    <lineage>
        <taxon>Eukaryota</taxon>
        <taxon>Viridiplantae</taxon>
        <taxon>Chlorophyta</taxon>
        <taxon>Mamiellophyceae</taxon>
        <taxon>Mamiellales</taxon>
        <taxon>Mamiellaceae</taxon>
        <taxon>Micromonas</taxon>
    </lineage>
</organism>
<accession>C1MXZ1</accession>
<name>C1MXZ1_MICPC</name>
<reference evidence="2 3" key="1">
    <citation type="journal article" date="2009" name="Science">
        <title>Green evolution and dynamic adaptations revealed by genomes of the marine picoeukaryotes Micromonas.</title>
        <authorList>
            <person name="Worden A.Z."/>
            <person name="Lee J.H."/>
            <person name="Mock T."/>
            <person name="Rouze P."/>
            <person name="Simmons M.P."/>
            <person name="Aerts A.L."/>
            <person name="Allen A.E."/>
            <person name="Cuvelier M.L."/>
            <person name="Derelle E."/>
            <person name="Everett M.V."/>
            <person name="Foulon E."/>
            <person name="Grimwood J."/>
            <person name="Gundlach H."/>
            <person name="Henrissat B."/>
            <person name="Napoli C."/>
            <person name="McDonald S.M."/>
            <person name="Parker M.S."/>
            <person name="Rombauts S."/>
            <person name="Salamov A."/>
            <person name="Von Dassow P."/>
            <person name="Badger J.H."/>
            <person name="Coutinho P.M."/>
            <person name="Demir E."/>
            <person name="Dubchak I."/>
            <person name="Gentemann C."/>
            <person name="Eikrem W."/>
            <person name="Gready J.E."/>
            <person name="John U."/>
            <person name="Lanier W."/>
            <person name="Lindquist E.A."/>
            <person name="Lucas S."/>
            <person name="Mayer K.F."/>
            <person name="Moreau H."/>
            <person name="Not F."/>
            <person name="Otillar R."/>
            <person name="Panaud O."/>
            <person name="Pangilinan J."/>
            <person name="Paulsen I."/>
            <person name="Piegu B."/>
            <person name="Poliakov A."/>
            <person name="Robbens S."/>
            <person name="Schmutz J."/>
            <person name="Toulza E."/>
            <person name="Wyss T."/>
            <person name="Zelensky A."/>
            <person name="Zhou K."/>
            <person name="Armbrust E.V."/>
            <person name="Bhattacharya D."/>
            <person name="Goodenough U.W."/>
            <person name="Van de Peer Y."/>
            <person name="Grigoriev I.V."/>
        </authorList>
    </citation>
    <scope>NUCLEOTIDE SEQUENCE [LARGE SCALE GENOMIC DNA]</scope>
    <source>
        <strain evidence="2 3">CCMP1545</strain>
    </source>
</reference>
<dbReference type="AlphaFoldDB" id="C1MXZ1"/>
<sequence length="116" mass="12490">MARPRRRVPRRADPDPGAPNRVRDRPRHRGPVGEAVHGDDAMRMKCEGGMMDCDGDRREYAVQGGGGVHEDIIGAAIAGLNGFTTSEKLEKMGRDANAVNSTANMFGGAEATRNDE</sequence>
<feature type="region of interest" description="Disordered" evidence="1">
    <location>
        <begin position="1"/>
        <end position="37"/>
    </location>
</feature>
<evidence type="ECO:0000256" key="1">
    <source>
        <dbReference type="SAM" id="MobiDB-lite"/>
    </source>
</evidence>
<proteinExistence type="predicted"/>